<dbReference type="PANTHER" id="PTHR21666">
    <property type="entry name" value="PEPTIDASE-RELATED"/>
    <property type="match status" value="1"/>
</dbReference>
<dbReference type="InterPro" id="IPR011055">
    <property type="entry name" value="Dup_hybrid_motif"/>
</dbReference>
<organism evidence="3 4">
    <name type="scientific">Hartmannibacter diazotrophicus</name>
    <dbReference type="NCBI Taxonomy" id="1482074"/>
    <lineage>
        <taxon>Bacteria</taxon>
        <taxon>Pseudomonadati</taxon>
        <taxon>Pseudomonadota</taxon>
        <taxon>Alphaproteobacteria</taxon>
        <taxon>Hyphomicrobiales</taxon>
        <taxon>Pleomorphomonadaceae</taxon>
        <taxon>Hartmannibacter</taxon>
    </lineage>
</organism>
<dbReference type="InterPro" id="IPR050570">
    <property type="entry name" value="Cell_wall_metabolism_enzyme"/>
</dbReference>
<gene>
    <name evidence="3" type="ORF">HDIA_2348</name>
</gene>
<dbReference type="AlphaFoldDB" id="A0A2C9D6T8"/>
<feature type="region of interest" description="Disordered" evidence="1">
    <location>
        <begin position="170"/>
        <end position="191"/>
    </location>
</feature>
<dbReference type="Gene3D" id="3.10.450.350">
    <property type="match status" value="1"/>
</dbReference>
<evidence type="ECO:0000259" key="2">
    <source>
        <dbReference type="Pfam" id="PF01551"/>
    </source>
</evidence>
<name>A0A2C9D6T8_9HYPH</name>
<feature type="compositionally biased region" description="Polar residues" evidence="1">
    <location>
        <begin position="135"/>
        <end position="151"/>
    </location>
</feature>
<dbReference type="Pfam" id="PF01551">
    <property type="entry name" value="Peptidase_M23"/>
    <property type="match status" value="1"/>
</dbReference>
<keyword evidence="3" id="KW-0378">Hydrolase</keyword>
<reference evidence="4" key="1">
    <citation type="submission" date="2017-09" db="EMBL/GenBank/DDBJ databases">
        <title>Genome sequence of Nannocystis excedens DSM 71.</title>
        <authorList>
            <person name="Blom J."/>
        </authorList>
    </citation>
    <scope>NUCLEOTIDE SEQUENCE [LARGE SCALE GENOMIC DNA]</scope>
    <source>
        <strain evidence="4">type strain: E19</strain>
    </source>
</reference>
<proteinExistence type="predicted"/>
<dbReference type="Gene3D" id="2.70.70.10">
    <property type="entry name" value="Glucose Permease (Domain IIA)"/>
    <property type="match status" value="1"/>
</dbReference>
<feature type="domain" description="M23ase beta-sheet core" evidence="2">
    <location>
        <begin position="462"/>
        <end position="558"/>
    </location>
</feature>
<dbReference type="Gene3D" id="1.10.530.10">
    <property type="match status" value="1"/>
</dbReference>
<evidence type="ECO:0000256" key="1">
    <source>
        <dbReference type="SAM" id="MobiDB-lite"/>
    </source>
</evidence>
<dbReference type="GO" id="GO:0004222">
    <property type="term" value="F:metalloendopeptidase activity"/>
    <property type="evidence" value="ECO:0007669"/>
    <property type="project" value="TreeGrafter"/>
</dbReference>
<accession>A0A2C9D6T8</accession>
<keyword evidence="4" id="KW-1185">Reference proteome</keyword>
<dbReference type="SUPFAM" id="SSF51261">
    <property type="entry name" value="Duplicated hybrid motif"/>
    <property type="match status" value="1"/>
</dbReference>
<dbReference type="EC" id="3.4.24.75" evidence="3"/>
<evidence type="ECO:0000313" key="4">
    <source>
        <dbReference type="Proteomes" id="UP000223606"/>
    </source>
</evidence>
<sequence length="756" mass="79069">MAGAAVALVVCLGGGAVWLQVDWPAFLETAKTPAPASAISEDEQLVMSDQTDAPSFAPPVYVPRIVDLPGDPLLIRVGSGGDNRRKPEEVQAPEALSTFGVGKDIFVVDDELITTSEAFMASLPSSPQDFAFFQSQSQGSTAREAASSSEPGSVADVLPLENVSTSGAPVTVADEQSGGWDAGSEADPAAPEFEKTEIENTTSVVTIISSEQRAAATSDRFIRVTYDRPLAGILTGSGLAGGDLELALTAAKDDLDLETVEAGSVVALRLLLKGQGSGPSLAQMSLYHDGTYVGSLALGDDGKLGVSADPWIDTDLVQMTTAPVSRPTTRRYRLLDAIYSAGLRNSVPTAVVGETIMLLSRSHDLNVFAEPGDHIRIIYGKRRTSDGETGEHLLFASITTGQTPIVCYVIAIREGADLGCTSDGRVKVASVPSASGMVVPVKGVLAAGFGPQMHPLEGDLRIHKGVDWVAPVGTPVSAAFTGTVSIAGKAEGYGNFIKIDHGGGRQTSYAHLDRFAKGIAPGRKVEAGDLIGYVGSTGNSTGPHLHFELLVNGEQVDPLEGTGEDDGSAVAVLVDRIIHVESAGNAAAKNPMSTATGLGQFIESTWLRMVNTYRPDLAQSLPREELLALRTDPTLSREMVHNLAAENEAYLRSRQAPVSAGTLYLAHFLGPEGAASVLKAPDDADLASLLGAGVITANPFLTGMGRNDIIAWAEGKMTGRKAGYGTVQRTIVSKEFTQFQTAIASILVNEAPVSPL</sequence>
<dbReference type="PANTHER" id="PTHR21666:SF270">
    <property type="entry name" value="MUREIN HYDROLASE ACTIVATOR ENVC"/>
    <property type="match status" value="1"/>
</dbReference>
<feature type="region of interest" description="Disordered" evidence="1">
    <location>
        <begin position="135"/>
        <end position="154"/>
    </location>
</feature>
<evidence type="ECO:0000313" key="3">
    <source>
        <dbReference type="EMBL" id="SON55889.1"/>
    </source>
</evidence>
<dbReference type="EMBL" id="LT960614">
    <property type="protein sequence ID" value="SON55889.1"/>
    <property type="molecule type" value="Genomic_DNA"/>
</dbReference>
<dbReference type="KEGG" id="hdi:HDIA_2348"/>
<dbReference type="InterPro" id="IPR016047">
    <property type="entry name" value="M23ase_b-sheet_dom"/>
</dbReference>
<dbReference type="Proteomes" id="UP000223606">
    <property type="component" value="Chromosome 1"/>
</dbReference>
<dbReference type="CDD" id="cd12797">
    <property type="entry name" value="M23_peptidase"/>
    <property type="match status" value="1"/>
</dbReference>
<protein>
    <submittedName>
        <fullName evidence="3">Glycyl-glycine endopeptidase ALE-1</fullName>
        <ecNumber evidence="3">3.4.24.75</ecNumber>
    </submittedName>
</protein>